<name>A0A803M2K2_CHEQI</name>
<dbReference type="EnsemblPlants" id="AUR62022450-RA">
    <property type="protein sequence ID" value="AUR62022450-RA:cds"/>
    <property type="gene ID" value="AUR62022450"/>
</dbReference>
<organism evidence="13 14">
    <name type="scientific">Chenopodium quinoa</name>
    <name type="common">Quinoa</name>
    <dbReference type="NCBI Taxonomy" id="63459"/>
    <lineage>
        <taxon>Eukaryota</taxon>
        <taxon>Viridiplantae</taxon>
        <taxon>Streptophyta</taxon>
        <taxon>Embryophyta</taxon>
        <taxon>Tracheophyta</taxon>
        <taxon>Spermatophyta</taxon>
        <taxon>Magnoliopsida</taxon>
        <taxon>eudicotyledons</taxon>
        <taxon>Gunneridae</taxon>
        <taxon>Pentapetalae</taxon>
        <taxon>Caryophyllales</taxon>
        <taxon>Chenopodiaceae</taxon>
        <taxon>Chenopodioideae</taxon>
        <taxon>Atripliceae</taxon>
        <taxon>Chenopodium</taxon>
    </lineage>
</organism>
<dbReference type="InterPro" id="IPR012677">
    <property type="entry name" value="Nucleotide-bd_a/b_plait_sf"/>
</dbReference>
<dbReference type="PANTHER" id="PTHR47640">
    <property type="entry name" value="TRNA SELENOCYSTEINE 1-ASSOCIATED PROTEIN 1-RELATED-RELATED"/>
    <property type="match status" value="1"/>
</dbReference>
<feature type="domain" description="RRM" evidence="12">
    <location>
        <begin position="208"/>
        <end position="280"/>
    </location>
</feature>
<dbReference type="GO" id="GO:0005829">
    <property type="term" value="C:cytosol"/>
    <property type="evidence" value="ECO:0007669"/>
    <property type="project" value="TreeGrafter"/>
</dbReference>
<dbReference type="GO" id="GO:0005634">
    <property type="term" value="C:nucleus"/>
    <property type="evidence" value="ECO:0007669"/>
    <property type="project" value="UniProtKB-SubCell"/>
</dbReference>
<evidence type="ECO:0000256" key="2">
    <source>
        <dbReference type="ARBA" id="ARBA00004463"/>
    </source>
</evidence>
<dbReference type="CDD" id="cd12345">
    <property type="entry name" value="RRM2_SECp43_like"/>
    <property type="match status" value="1"/>
</dbReference>
<evidence type="ECO:0000256" key="1">
    <source>
        <dbReference type="ARBA" id="ARBA00004123"/>
    </source>
</evidence>
<evidence type="ECO:0000256" key="6">
    <source>
        <dbReference type="ARBA" id="ARBA00023242"/>
    </source>
</evidence>
<evidence type="ECO:0000256" key="10">
    <source>
        <dbReference type="PROSITE-ProRule" id="PRU00176"/>
    </source>
</evidence>
<proteinExistence type="inferred from homology"/>
<feature type="domain" description="RRM" evidence="12">
    <location>
        <begin position="99"/>
        <end position="178"/>
    </location>
</feature>
<dbReference type="PROSITE" id="PS50102">
    <property type="entry name" value="RRM"/>
    <property type="match status" value="3"/>
</dbReference>
<accession>A0A803M2K2</accession>
<dbReference type="Gene3D" id="3.30.70.330">
    <property type="match status" value="3"/>
</dbReference>
<feature type="region of interest" description="Disordered" evidence="11">
    <location>
        <begin position="469"/>
        <end position="505"/>
    </location>
</feature>
<evidence type="ECO:0000259" key="12">
    <source>
        <dbReference type="PROSITE" id="PS50102"/>
    </source>
</evidence>
<evidence type="ECO:0000313" key="13">
    <source>
        <dbReference type="EnsemblPlants" id="AUR62022450-RA:cds"/>
    </source>
</evidence>
<dbReference type="Pfam" id="PF00076">
    <property type="entry name" value="RRM_1"/>
    <property type="match status" value="3"/>
</dbReference>
<protein>
    <recommendedName>
        <fullName evidence="12">RRM domain-containing protein</fullName>
    </recommendedName>
</protein>
<dbReference type="GO" id="GO:0006397">
    <property type="term" value="P:mRNA processing"/>
    <property type="evidence" value="ECO:0007669"/>
    <property type="project" value="UniProtKB-KW"/>
</dbReference>
<keyword evidence="6" id="KW-0539">Nucleus</keyword>
<evidence type="ECO:0000256" key="5">
    <source>
        <dbReference type="ARBA" id="ARBA00022884"/>
    </source>
</evidence>
<dbReference type="GO" id="GO:0003729">
    <property type="term" value="F:mRNA binding"/>
    <property type="evidence" value="ECO:0007669"/>
    <property type="project" value="InterPro"/>
</dbReference>
<feature type="domain" description="RRM" evidence="12">
    <location>
        <begin position="1"/>
        <end position="86"/>
    </location>
</feature>
<comment type="similarity">
    <text evidence="8">Belongs to the polyadenylate-binding RBP47 family.</text>
</comment>
<keyword evidence="3" id="KW-0507">mRNA processing</keyword>
<dbReference type="Proteomes" id="UP000596660">
    <property type="component" value="Unplaced"/>
</dbReference>
<dbReference type="Gramene" id="AUR62022450-RA">
    <property type="protein sequence ID" value="AUR62022450-RA:cds"/>
    <property type="gene ID" value="AUR62022450"/>
</dbReference>
<dbReference type="CDD" id="cd12346">
    <property type="entry name" value="RRM3_NGR1_NAM8_like"/>
    <property type="match status" value="1"/>
</dbReference>
<sequence>MDAIPGCGYGNATSDDGGSAALPTAATLYGGIASVKVIRNKQTGASEGYGFVEFFTHAIADKVLQSYPGLMMPNAEQPFRLNWATFSMGDKRTDNGSDLSIFVGDLAADVTDTMLHELFATKYPSVKAAKVVIDANTGRSKGYGFVRFGDDSERTQAMTDMNGVYCSTRPMRIGPATPRKSLGYQQGGYGSNNNAGQGSQSEGDSSNTTIFVGGLDPSVTDEDLRQPFSQYGEIVSVKIPVGKGCGFVQFANRGHAEEALNKLNGSVIGKQTVRLSWGRNPANKQSRGDYGNQWNGGYYGGHIYDGGYGYVPHPHDPSMYAAAAAAYGAYPVYGNQQQTFIEDKLRMIWGTCSLEYMMLAYLYMFAGYYTAANLGLIQLNNSGFSSNSTTIHEVDLAEKQKKSNETLPRVTVSLPQNRSTGGGARFGVVRVRSATRDDGDINPEINFGSVHGNPNTTVIRAPEITIPLNPKLDTGSDDVLGISSANKPHGQPEQGVEAPTGGKNG</sequence>
<dbReference type="SMART" id="SM00360">
    <property type="entry name" value="RRM"/>
    <property type="match status" value="3"/>
</dbReference>
<keyword evidence="4" id="KW-0677">Repeat</keyword>
<dbReference type="SUPFAM" id="SSF54928">
    <property type="entry name" value="RNA-binding domain, RBD"/>
    <property type="match status" value="3"/>
</dbReference>
<dbReference type="InterPro" id="IPR035979">
    <property type="entry name" value="RBD_domain_sf"/>
</dbReference>
<dbReference type="InterPro" id="IPR050825">
    <property type="entry name" value="RBM42_RBP45_47-like"/>
</dbReference>
<evidence type="ECO:0000256" key="8">
    <source>
        <dbReference type="ARBA" id="ARBA00061069"/>
    </source>
</evidence>
<dbReference type="AlphaFoldDB" id="A0A803M2K2"/>
<dbReference type="FunFam" id="3.30.70.330:FF:000144">
    <property type="entry name" value="Polyadenylate-binding protein RBP47B"/>
    <property type="match status" value="1"/>
</dbReference>
<dbReference type="PANTHER" id="PTHR47640:SF16">
    <property type="entry name" value="POLYADENYLATE-BINDING PROTEIN RBP47C-RELATED"/>
    <property type="match status" value="1"/>
</dbReference>
<feature type="compositionally biased region" description="Low complexity" evidence="11">
    <location>
        <begin position="191"/>
        <end position="201"/>
    </location>
</feature>
<dbReference type="FunFam" id="3.30.70.330:FF:000395">
    <property type="entry name" value="Polyadenylate-binding protein RBP47"/>
    <property type="match status" value="1"/>
</dbReference>
<evidence type="ECO:0000256" key="11">
    <source>
        <dbReference type="SAM" id="MobiDB-lite"/>
    </source>
</evidence>
<evidence type="ECO:0000256" key="9">
    <source>
        <dbReference type="ARBA" id="ARBA00063471"/>
    </source>
</evidence>
<keyword evidence="14" id="KW-1185">Reference proteome</keyword>
<evidence type="ECO:0000313" key="14">
    <source>
        <dbReference type="Proteomes" id="UP000596660"/>
    </source>
</evidence>
<reference evidence="13" key="1">
    <citation type="journal article" date="2017" name="Nature">
        <title>The genome of Chenopodium quinoa.</title>
        <authorList>
            <person name="Jarvis D.E."/>
            <person name="Ho Y.S."/>
            <person name="Lightfoot D.J."/>
            <person name="Schmoeckel S.M."/>
            <person name="Li B."/>
            <person name="Borm T.J.A."/>
            <person name="Ohyanagi H."/>
            <person name="Mineta K."/>
            <person name="Michell C.T."/>
            <person name="Saber N."/>
            <person name="Kharbatia N.M."/>
            <person name="Rupper R.R."/>
            <person name="Sharp A.R."/>
            <person name="Dally N."/>
            <person name="Boughton B.A."/>
            <person name="Woo Y.H."/>
            <person name="Gao G."/>
            <person name="Schijlen E.G.W.M."/>
            <person name="Guo X."/>
            <person name="Momin A.A."/>
            <person name="Negrao S."/>
            <person name="Al-Babili S."/>
            <person name="Gehring C."/>
            <person name="Roessner U."/>
            <person name="Jung C."/>
            <person name="Murphy K."/>
            <person name="Arold S.T."/>
            <person name="Gojobori T."/>
            <person name="van der Linden C.G."/>
            <person name="van Loo E.N."/>
            <person name="Jellen E.N."/>
            <person name="Maughan P.J."/>
            <person name="Tester M."/>
        </authorList>
    </citation>
    <scope>NUCLEOTIDE SEQUENCE [LARGE SCALE GENOMIC DNA]</scope>
    <source>
        <strain evidence="13">cv. PI 614886</strain>
    </source>
</reference>
<evidence type="ECO:0000256" key="3">
    <source>
        <dbReference type="ARBA" id="ARBA00022664"/>
    </source>
</evidence>
<keyword evidence="5 10" id="KW-0694">RNA-binding</keyword>
<dbReference type="InterPro" id="IPR000504">
    <property type="entry name" value="RRM_dom"/>
</dbReference>
<evidence type="ECO:0000256" key="4">
    <source>
        <dbReference type="ARBA" id="ARBA00022737"/>
    </source>
</evidence>
<reference evidence="13" key="2">
    <citation type="submission" date="2021-03" db="UniProtKB">
        <authorList>
            <consortium name="EnsemblPlants"/>
        </authorList>
    </citation>
    <scope>IDENTIFICATION</scope>
</reference>
<comment type="subunit">
    <text evidence="9">Interacts with the poly(A) tail of mRNA in nucleus.</text>
</comment>
<comment type="subcellular location">
    <subcellularLocation>
        <location evidence="2">Cytoplasmic granule</location>
    </subcellularLocation>
    <subcellularLocation>
        <location evidence="1">Nucleus</location>
    </subcellularLocation>
</comment>
<evidence type="ECO:0000256" key="7">
    <source>
        <dbReference type="ARBA" id="ARBA00057395"/>
    </source>
</evidence>
<feature type="region of interest" description="Disordered" evidence="11">
    <location>
        <begin position="169"/>
        <end position="208"/>
    </location>
</feature>
<comment type="function">
    <text evidence="7">Heterogeneous nuclear ribonucleoprotein (hnRNP)-protein binding the poly(A) tail of mRNA and probably involved in some steps of pre-mRNA maturation.</text>
</comment>